<keyword evidence="14" id="KW-1185">Reference proteome</keyword>
<evidence type="ECO:0000256" key="10">
    <source>
        <dbReference type="ARBA" id="ARBA00030781"/>
    </source>
</evidence>
<dbReference type="GO" id="GO:0030366">
    <property type="term" value="F:molybdopterin synthase activity"/>
    <property type="evidence" value="ECO:0007669"/>
    <property type="project" value="UniProtKB-EC"/>
</dbReference>
<evidence type="ECO:0000256" key="5">
    <source>
        <dbReference type="ARBA" id="ARBA00023150"/>
    </source>
</evidence>
<comment type="subunit">
    <text evidence="7">Heterotetramer of 2 MoaD subunits and 2 MoaE subunits. Also stable as homodimer. The enzyme changes between these two forms during catalysis.</text>
</comment>
<comment type="similarity">
    <text evidence="2">Belongs to the MoaE family.</text>
</comment>
<evidence type="ECO:0000313" key="13">
    <source>
        <dbReference type="EMBL" id="TRW17473.1"/>
    </source>
</evidence>
<evidence type="ECO:0000256" key="3">
    <source>
        <dbReference type="ARBA" id="ARBA00011950"/>
    </source>
</evidence>
<name>A0A552UGW7_9SPHN</name>
<dbReference type="OrthoDB" id="9803224at2"/>
<dbReference type="RefSeq" id="WP_143555018.1">
    <property type="nucleotide sequence ID" value="NZ_VJWA01000001.1"/>
</dbReference>
<gene>
    <name evidence="13" type="ORF">FMM06_04740</name>
</gene>
<accession>A0A552UGW7</accession>
<dbReference type="Proteomes" id="UP000317894">
    <property type="component" value="Unassembled WGS sequence"/>
</dbReference>
<dbReference type="SUPFAM" id="SSF54690">
    <property type="entry name" value="Molybdopterin synthase subunit MoaE"/>
    <property type="match status" value="1"/>
</dbReference>
<evidence type="ECO:0000256" key="11">
    <source>
        <dbReference type="ARBA" id="ARBA00032474"/>
    </source>
</evidence>
<dbReference type="UniPathway" id="UPA00344"/>
<dbReference type="EC" id="2.8.1.12" evidence="3"/>
<comment type="function">
    <text evidence="6">Converts molybdopterin precursor Z into molybdopterin. This requires the incorporation of two sulfur atoms into precursor Z to generate a dithiolene group. The sulfur is provided by MoaD.</text>
</comment>
<dbReference type="GO" id="GO:0006777">
    <property type="term" value="P:Mo-molybdopterin cofactor biosynthetic process"/>
    <property type="evidence" value="ECO:0007669"/>
    <property type="project" value="UniProtKB-KW"/>
</dbReference>
<evidence type="ECO:0000256" key="8">
    <source>
        <dbReference type="ARBA" id="ARBA00029745"/>
    </source>
</evidence>
<evidence type="ECO:0000256" key="12">
    <source>
        <dbReference type="ARBA" id="ARBA00049878"/>
    </source>
</evidence>
<evidence type="ECO:0000256" key="4">
    <source>
        <dbReference type="ARBA" id="ARBA00013858"/>
    </source>
</evidence>
<dbReference type="CDD" id="cd00756">
    <property type="entry name" value="MoaE"/>
    <property type="match status" value="1"/>
</dbReference>
<evidence type="ECO:0000256" key="6">
    <source>
        <dbReference type="ARBA" id="ARBA00025448"/>
    </source>
</evidence>
<comment type="caution">
    <text evidence="13">The sequence shown here is derived from an EMBL/GenBank/DDBJ whole genome shotgun (WGS) entry which is preliminary data.</text>
</comment>
<dbReference type="AlphaFoldDB" id="A0A552UGW7"/>
<evidence type="ECO:0000256" key="1">
    <source>
        <dbReference type="ARBA" id="ARBA00005046"/>
    </source>
</evidence>
<evidence type="ECO:0000256" key="2">
    <source>
        <dbReference type="ARBA" id="ARBA00005426"/>
    </source>
</evidence>
<sequence length="148" mass="15745">MIAVRVQAEPFDLAAEATALTAGRTDIGALVTFTGLVRDHGLSLEHYPGMTERQLCAVADEACARWPVLAGTVVHRYGDLGPGDPIVFVAVAAAHRAAAFEAASFLMDWLKTRAPFWKRAGDEWVAANASDDEAAARWGGLPGDREPG</sequence>
<evidence type="ECO:0000256" key="9">
    <source>
        <dbReference type="ARBA" id="ARBA00030407"/>
    </source>
</evidence>
<evidence type="ECO:0000313" key="14">
    <source>
        <dbReference type="Proteomes" id="UP000317894"/>
    </source>
</evidence>
<dbReference type="EMBL" id="VJWA01000001">
    <property type="protein sequence ID" value="TRW17473.1"/>
    <property type="molecule type" value="Genomic_DNA"/>
</dbReference>
<evidence type="ECO:0000256" key="7">
    <source>
        <dbReference type="ARBA" id="ARBA00026066"/>
    </source>
</evidence>
<dbReference type="Pfam" id="PF02391">
    <property type="entry name" value="MoaE"/>
    <property type="match status" value="1"/>
</dbReference>
<keyword evidence="5" id="KW-0501">Molybdenum cofactor biosynthesis</keyword>
<organism evidence="13 14">
    <name type="scientific">Glacieibacterium frigidum</name>
    <dbReference type="NCBI Taxonomy" id="2593303"/>
    <lineage>
        <taxon>Bacteria</taxon>
        <taxon>Pseudomonadati</taxon>
        <taxon>Pseudomonadota</taxon>
        <taxon>Alphaproteobacteria</taxon>
        <taxon>Sphingomonadales</taxon>
        <taxon>Sphingosinicellaceae</taxon>
        <taxon>Glacieibacterium</taxon>
    </lineage>
</organism>
<dbReference type="InterPro" id="IPR036563">
    <property type="entry name" value="MoaE_sf"/>
</dbReference>
<comment type="pathway">
    <text evidence="1">Cofactor biosynthesis; molybdopterin biosynthesis.</text>
</comment>
<proteinExistence type="inferred from homology"/>
<dbReference type="PANTHER" id="PTHR23404">
    <property type="entry name" value="MOLYBDOPTERIN SYNTHASE RELATED"/>
    <property type="match status" value="1"/>
</dbReference>
<dbReference type="Gene3D" id="3.90.1170.40">
    <property type="entry name" value="Molybdopterin biosynthesis MoaE subunit"/>
    <property type="match status" value="1"/>
</dbReference>
<dbReference type="InterPro" id="IPR003448">
    <property type="entry name" value="Mopterin_biosynth_MoaE"/>
</dbReference>
<reference evidence="13 14" key="1">
    <citation type="submission" date="2019-07" db="EMBL/GenBank/DDBJ databases">
        <title>Novel species isolated from glacier.</title>
        <authorList>
            <person name="Liu Q."/>
            <person name="Xin Y.-H."/>
        </authorList>
    </citation>
    <scope>NUCLEOTIDE SEQUENCE [LARGE SCALE GENOMIC DNA]</scope>
    <source>
        <strain evidence="13 14">LB1R16</strain>
    </source>
</reference>
<protein>
    <recommendedName>
        <fullName evidence="4">Molybdopterin synthase catalytic subunit</fullName>
        <ecNumber evidence="3">2.8.1.12</ecNumber>
    </recommendedName>
    <alternativeName>
        <fullName evidence="10">MPT synthase subunit 2</fullName>
    </alternativeName>
    <alternativeName>
        <fullName evidence="8">Molybdenum cofactor biosynthesis protein E</fullName>
    </alternativeName>
    <alternativeName>
        <fullName evidence="9">Molybdopterin-converting factor large subunit</fullName>
    </alternativeName>
    <alternativeName>
        <fullName evidence="11">Molybdopterin-converting factor subunit 2</fullName>
    </alternativeName>
</protein>
<comment type="catalytic activity">
    <reaction evidence="12">
        <text>2 [molybdopterin-synthase sulfur-carrier protein]-C-terminal-Gly-aminoethanethioate + cyclic pyranopterin phosphate + H2O = molybdopterin + 2 [molybdopterin-synthase sulfur-carrier protein]-C-terminal Gly-Gly + 2 H(+)</text>
        <dbReference type="Rhea" id="RHEA:26333"/>
        <dbReference type="Rhea" id="RHEA-COMP:12202"/>
        <dbReference type="Rhea" id="RHEA-COMP:19907"/>
        <dbReference type="ChEBI" id="CHEBI:15377"/>
        <dbReference type="ChEBI" id="CHEBI:15378"/>
        <dbReference type="ChEBI" id="CHEBI:58698"/>
        <dbReference type="ChEBI" id="CHEBI:59648"/>
        <dbReference type="ChEBI" id="CHEBI:90778"/>
        <dbReference type="ChEBI" id="CHEBI:232372"/>
        <dbReference type="EC" id="2.8.1.12"/>
    </reaction>
</comment>